<dbReference type="CDD" id="cd15543">
    <property type="entry name" value="PHD_RSF1"/>
    <property type="match status" value="1"/>
</dbReference>
<dbReference type="SUPFAM" id="SSF51197">
    <property type="entry name" value="Clavaminate synthase-like"/>
    <property type="match status" value="1"/>
</dbReference>
<dbReference type="InterPro" id="IPR019786">
    <property type="entry name" value="Zinc_finger_PHD-type_CS"/>
</dbReference>
<dbReference type="InterPro" id="IPR003347">
    <property type="entry name" value="JmjC_dom"/>
</dbReference>
<comment type="catalytic activity">
    <reaction evidence="11">
        <text>N(6),N(6),N(6)-trimethyl-L-lysyl(4)-[histone H3] + 3 2-oxoglutarate + 3 O2 = L-lysyl(4)-[histone H3] + 3 formaldehyde + 3 succinate + 3 CO2</text>
        <dbReference type="Rhea" id="RHEA:60208"/>
        <dbReference type="Rhea" id="RHEA-COMP:15537"/>
        <dbReference type="Rhea" id="RHEA-COMP:15547"/>
        <dbReference type="ChEBI" id="CHEBI:15379"/>
        <dbReference type="ChEBI" id="CHEBI:16526"/>
        <dbReference type="ChEBI" id="CHEBI:16810"/>
        <dbReference type="ChEBI" id="CHEBI:16842"/>
        <dbReference type="ChEBI" id="CHEBI:29969"/>
        <dbReference type="ChEBI" id="CHEBI:30031"/>
        <dbReference type="ChEBI" id="CHEBI:61961"/>
        <dbReference type="EC" id="1.14.11.67"/>
    </reaction>
</comment>
<dbReference type="Gene3D" id="1.10.150.60">
    <property type="entry name" value="ARID DNA-binding domain"/>
    <property type="match status" value="1"/>
</dbReference>
<evidence type="ECO:0000256" key="8">
    <source>
        <dbReference type="ARBA" id="ARBA00023002"/>
    </source>
</evidence>
<dbReference type="PANTHER" id="PTHR10694">
    <property type="entry name" value="LYSINE-SPECIFIC DEMETHYLASE"/>
    <property type="match status" value="1"/>
</dbReference>
<dbReference type="FunFam" id="1.10.150.60:FF:000016">
    <property type="entry name" value="Putative Lysine-specific demethylase 5B"/>
    <property type="match status" value="1"/>
</dbReference>
<keyword evidence="7" id="KW-0862">Zinc</keyword>
<keyword evidence="6 12" id="KW-0863">Zinc-finger</keyword>
<comment type="caution">
    <text evidence="18">The sequence shown here is derived from an EMBL/GenBank/DDBJ whole genome shotgun (WGS) entry which is preliminary data.</text>
</comment>
<dbReference type="Pfam" id="PF02928">
    <property type="entry name" value="zf-C5HC2"/>
    <property type="match status" value="1"/>
</dbReference>
<dbReference type="InterPro" id="IPR036431">
    <property type="entry name" value="ARID_dom_sf"/>
</dbReference>
<comment type="subcellular location">
    <subcellularLocation>
        <location evidence="2">Nucleus</location>
    </subcellularLocation>
</comment>
<dbReference type="Pfam" id="PF00628">
    <property type="entry name" value="PHD"/>
    <property type="match status" value="1"/>
</dbReference>
<protein>
    <recommendedName>
        <fullName evidence="4">[histone H3]-trimethyl-L-lysine(4) demethylase</fullName>
        <ecNumber evidence="4">1.14.11.67</ecNumber>
    </recommendedName>
</protein>
<sequence>MASPSPVPPTFISSLDIVFSDDEGSSGSPASTRLAKSSSAQGQLGAGNSSTKERMTTGAVSRMNVRASKATALAAMAAKAAAAAAQSEPAPPSPAAAAPPVVKKEEILGAHPSKNPYRQQFNPPRAPPLDYSTLRMEAPRLPNPPPRDKPRMFELEEAPVYFPTVEEFAHPMEYIERISPEASEYGICKIVPPEGWRPSFAIDSETFRFKTRLQQLNSMEASARASLNFLEQLYLFHRQQGSSGMTLPAIGGKPVDMWRLKREVSDLGGYHAVTHDRKWTTVGKALGYNVALNTSICSQLKVAYHRIILPFDEYTNRVKLAGGPAPPDPVKEAALAAEDAKSAEMKAFANKLANSPPRGAANGSSDSPSAPLSEAGPSRRMQETTDKVRTASDKMQEDREFKLSTRSAKDTRAPGESCEVCLLDHDPDRIVLCEDCDRGYHLSCLTPPLKQVPTSQFYCNQCLLLNGADYGFEEGQDHSLHSFRRRADAFKRKWLQDHPLPERKGKGRAEDAPEGAVDDDVWGEQLAIEDHFEREFWRLVESPQETVEVEYGADVASTKDGAGFPNLEVHPNDPYSRDGWNLNNLPILSGSLLRYVKSDISGMTIPWIYVGMVFSTFAWHKEDHYSYSINYHHLGDTKTWYGIPGEDDEKLEAAMKLAAPELFDQQPDLMFQLVTLMSPGRLKKHDVRVYAVDQRPNEFIITFPRAYHSGFNHGFNFNEAVNFALPDWLDNGLRCVERYRDIKKNPVFSHDELLVTISQWEKDPRTSRWLLAHIREMVDRELGAREALRAADSAPEEVVEPWDRDEEDYQCQHCKCLAYLSQVVTDDGKAVACLDHASTLPPGPKTLRVRFTDAELSQLGNRVHSRAQKAQRQPDPSTGLLEGMDAPRQSGRKRKPSQALLEAAGEEAPPVAQRVKRSESAEEDEYDEAARYDDVVRGPPAHEPVHPHPHPHPSYHHVPQSHHHDPAHVQYDDQGDLVVGGGGGSVDLSVPHAAAPPQHASHYYHHQPDAAATGASYHGGGSDIVVGDSGLYSTGRAESPAQYGMHQVQPSNGFSPPRAAPSARPASSTYGSHDGWAGDSANGWQ</sequence>
<dbReference type="GO" id="GO:0008270">
    <property type="term" value="F:zinc ion binding"/>
    <property type="evidence" value="ECO:0007669"/>
    <property type="project" value="UniProtKB-KW"/>
</dbReference>
<keyword evidence="9" id="KW-0408">Iron</keyword>
<evidence type="ECO:0000256" key="11">
    <source>
        <dbReference type="ARBA" id="ARBA00048734"/>
    </source>
</evidence>
<feature type="region of interest" description="Disordered" evidence="13">
    <location>
        <begin position="18"/>
        <end position="63"/>
    </location>
</feature>
<accession>A0A5C5FTX6</accession>
<evidence type="ECO:0000259" key="15">
    <source>
        <dbReference type="PROSITE" id="PS51011"/>
    </source>
</evidence>
<dbReference type="InterPro" id="IPR003349">
    <property type="entry name" value="JmjN"/>
</dbReference>
<dbReference type="OrthoDB" id="1678912at2759"/>
<evidence type="ECO:0000256" key="5">
    <source>
        <dbReference type="ARBA" id="ARBA00022723"/>
    </source>
</evidence>
<dbReference type="SMART" id="SM00558">
    <property type="entry name" value="JmjC"/>
    <property type="match status" value="1"/>
</dbReference>
<dbReference type="InterPro" id="IPR001965">
    <property type="entry name" value="Znf_PHD"/>
</dbReference>
<feature type="domain" description="ARID" evidence="15">
    <location>
        <begin position="223"/>
        <end position="316"/>
    </location>
</feature>
<dbReference type="SMART" id="SM01014">
    <property type="entry name" value="ARID"/>
    <property type="match status" value="1"/>
</dbReference>
<feature type="domain" description="JmjN" evidence="16">
    <location>
        <begin position="158"/>
        <end position="199"/>
    </location>
</feature>
<reference evidence="18 19" key="1">
    <citation type="submission" date="2019-03" db="EMBL/GenBank/DDBJ databases">
        <title>Rhodosporidium diobovatum UCD-FST 08-225 genome sequencing, assembly, and annotation.</title>
        <authorList>
            <person name="Fakankun I.U."/>
            <person name="Fristensky B."/>
            <person name="Levin D.B."/>
        </authorList>
    </citation>
    <scope>NUCLEOTIDE SEQUENCE [LARGE SCALE GENOMIC DNA]</scope>
    <source>
        <strain evidence="18 19">UCD-FST 08-225</strain>
    </source>
</reference>
<evidence type="ECO:0000256" key="12">
    <source>
        <dbReference type="PROSITE-ProRule" id="PRU00146"/>
    </source>
</evidence>
<feature type="compositionally biased region" description="Basic residues" evidence="13">
    <location>
        <begin position="947"/>
        <end position="961"/>
    </location>
</feature>
<dbReference type="InterPro" id="IPR013083">
    <property type="entry name" value="Znf_RING/FYVE/PHD"/>
</dbReference>
<gene>
    <name evidence="18" type="ORF">DMC30DRAFT_265364</name>
</gene>
<evidence type="ECO:0000313" key="18">
    <source>
        <dbReference type="EMBL" id="TNY20243.1"/>
    </source>
</evidence>
<feature type="region of interest" description="Disordered" evidence="13">
    <location>
        <begin position="862"/>
        <end position="965"/>
    </location>
</feature>
<name>A0A5C5FTX6_9BASI</name>
<dbReference type="Pfam" id="PF02373">
    <property type="entry name" value="JmjC"/>
    <property type="match status" value="1"/>
</dbReference>
<dbReference type="SMART" id="SM00249">
    <property type="entry name" value="PHD"/>
    <property type="match status" value="1"/>
</dbReference>
<comment type="similarity">
    <text evidence="3">Belongs to the JARID1 histone demethylase family.</text>
</comment>
<dbReference type="CDD" id="cd16100">
    <property type="entry name" value="ARID"/>
    <property type="match status" value="1"/>
</dbReference>
<dbReference type="Pfam" id="PF21323">
    <property type="entry name" value="KDM5_C-hel"/>
    <property type="match status" value="1"/>
</dbReference>
<feature type="region of interest" description="Disordered" evidence="13">
    <location>
        <begin position="1031"/>
        <end position="1085"/>
    </location>
</feature>
<feature type="domain" description="PHD-type" evidence="14">
    <location>
        <begin position="415"/>
        <end position="465"/>
    </location>
</feature>
<dbReference type="InterPro" id="IPR011011">
    <property type="entry name" value="Znf_FYVE_PHD"/>
</dbReference>
<dbReference type="Pfam" id="PF02375">
    <property type="entry name" value="JmjN"/>
    <property type="match status" value="1"/>
</dbReference>
<dbReference type="Gene3D" id="3.30.40.10">
    <property type="entry name" value="Zinc/RING finger domain, C3HC4 (zinc finger)"/>
    <property type="match status" value="1"/>
</dbReference>
<dbReference type="PROSITE" id="PS51184">
    <property type="entry name" value="JMJC"/>
    <property type="match status" value="1"/>
</dbReference>
<proteinExistence type="inferred from homology"/>
<dbReference type="STRING" id="5288.A0A5C5FTX6"/>
<feature type="region of interest" description="Disordered" evidence="13">
    <location>
        <begin position="353"/>
        <end position="409"/>
    </location>
</feature>
<dbReference type="GO" id="GO:0006355">
    <property type="term" value="P:regulation of DNA-templated transcription"/>
    <property type="evidence" value="ECO:0007669"/>
    <property type="project" value="TreeGrafter"/>
</dbReference>
<dbReference type="GO" id="GO:0034647">
    <property type="term" value="F:histone H3K4me/H3K4me2/H3K4me3 demethylase activity"/>
    <property type="evidence" value="ECO:0007669"/>
    <property type="project" value="UniProtKB-EC"/>
</dbReference>
<dbReference type="InterPro" id="IPR048615">
    <property type="entry name" value="KDM5_C-hel"/>
</dbReference>
<dbReference type="InterPro" id="IPR004198">
    <property type="entry name" value="Znf_C5HC2"/>
</dbReference>
<evidence type="ECO:0000256" key="1">
    <source>
        <dbReference type="ARBA" id="ARBA00001954"/>
    </source>
</evidence>
<dbReference type="SMART" id="SM00545">
    <property type="entry name" value="JmjN"/>
    <property type="match status" value="1"/>
</dbReference>
<feature type="region of interest" description="Disordered" evidence="13">
    <location>
        <begin position="76"/>
        <end position="100"/>
    </location>
</feature>
<dbReference type="PROSITE" id="PS51183">
    <property type="entry name" value="JMJN"/>
    <property type="match status" value="1"/>
</dbReference>
<evidence type="ECO:0000256" key="13">
    <source>
        <dbReference type="SAM" id="MobiDB-lite"/>
    </source>
</evidence>
<comment type="cofactor">
    <cofactor evidence="1">
        <name>Fe(2+)</name>
        <dbReference type="ChEBI" id="CHEBI:29033"/>
    </cofactor>
</comment>
<dbReference type="PROSITE" id="PS51011">
    <property type="entry name" value="ARID"/>
    <property type="match status" value="1"/>
</dbReference>
<dbReference type="EMBL" id="SOZI01000072">
    <property type="protein sequence ID" value="TNY20243.1"/>
    <property type="molecule type" value="Genomic_DNA"/>
</dbReference>
<dbReference type="GO" id="GO:0003677">
    <property type="term" value="F:DNA binding"/>
    <property type="evidence" value="ECO:0007669"/>
    <property type="project" value="InterPro"/>
</dbReference>
<evidence type="ECO:0000256" key="3">
    <source>
        <dbReference type="ARBA" id="ARBA00006801"/>
    </source>
</evidence>
<keyword evidence="19" id="KW-1185">Reference proteome</keyword>
<dbReference type="Proteomes" id="UP000311382">
    <property type="component" value="Unassembled WGS sequence"/>
</dbReference>
<feature type="compositionally biased region" description="Low complexity" evidence="13">
    <location>
        <begin position="899"/>
        <end position="912"/>
    </location>
</feature>
<dbReference type="PANTHER" id="PTHR10694:SF33">
    <property type="entry name" value="LYSINE-SPECIFIC DEMETHYLASE 5"/>
    <property type="match status" value="1"/>
</dbReference>
<evidence type="ECO:0000259" key="17">
    <source>
        <dbReference type="PROSITE" id="PS51184"/>
    </source>
</evidence>
<evidence type="ECO:0000259" key="14">
    <source>
        <dbReference type="PROSITE" id="PS50016"/>
    </source>
</evidence>
<feature type="compositionally biased region" description="Low complexity" evidence="13">
    <location>
        <begin position="1055"/>
        <end position="1068"/>
    </location>
</feature>
<feature type="compositionally biased region" description="Polar residues" evidence="13">
    <location>
        <begin position="25"/>
        <end position="50"/>
    </location>
</feature>
<dbReference type="EC" id="1.14.11.67" evidence="4"/>
<feature type="compositionally biased region" description="Basic and acidic residues" evidence="13">
    <location>
        <begin position="380"/>
        <end position="409"/>
    </location>
</feature>
<dbReference type="PROSITE" id="PS50016">
    <property type="entry name" value="ZF_PHD_2"/>
    <property type="match status" value="1"/>
</dbReference>
<feature type="domain" description="JmjC" evidence="17">
    <location>
        <begin position="574"/>
        <end position="740"/>
    </location>
</feature>
<evidence type="ECO:0000259" key="16">
    <source>
        <dbReference type="PROSITE" id="PS51183"/>
    </source>
</evidence>
<dbReference type="Gene3D" id="2.60.120.650">
    <property type="entry name" value="Cupin"/>
    <property type="match status" value="1"/>
</dbReference>
<evidence type="ECO:0000256" key="2">
    <source>
        <dbReference type="ARBA" id="ARBA00004123"/>
    </source>
</evidence>
<dbReference type="SMART" id="SM00501">
    <property type="entry name" value="BRIGHT"/>
    <property type="match status" value="1"/>
</dbReference>
<evidence type="ECO:0000256" key="4">
    <source>
        <dbReference type="ARBA" id="ARBA00012902"/>
    </source>
</evidence>
<evidence type="ECO:0000256" key="9">
    <source>
        <dbReference type="ARBA" id="ARBA00023004"/>
    </source>
</evidence>
<dbReference type="SUPFAM" id="SSF46774">
    <property type="entry name" value="ARID-like"/>
    <property type="match status" value="1"/>
</dbReference>
<dbReference type="GO" id="GO:0005634">
    <property type="term" value="C:nucleus"/>
    <property type="evidence" value="ECO:0007669"/>
    <property type="project" value="UniProtKB-SubCell"/>
</dbReference>
<evidence type="ECO:0000313" key="19">
    <source>
        <dbReference type="Proteomes" id="UP000311382"/>
    </source>
</evidence>
<keyword evidence="8" id="KW-0560">Oxidoreductase</keyword>
<keyword evidence="5" id="KW-0479">Metal-binding</keyword>
<dbReference type="Pfam" id="PF01388">
    <property type="entry name" value="ARID"/>
    <property type="match status" value="1"/>
</dbReference>
<dbReference type="PROSITE" id="PS01359">
    <property type="entry name" value="ZF_PHD_1"/>
    <property type="match status" value="1"/>
</dbReference>
<evidence type="ECO:0000256" key="10">
    <source>
        <dbReference type="ARBA" id="ARBA00023242"/>
    </source>
</evidence>
<dbReference type="GO" id="GO:0000785">
    <property type="term" value="C:chromatin"/>
    <property type="evidence" value="ECO:0007669"/>
    <property type="project" value="TreeGrafter"/>
</dbReference>
<keyword evidence="10" id="KW-0539">Nucleus</keyword>
<dbReference type="InterPro" id="IPR001606">
    <property type="entry name" value="ARID_dom"/>
</dbReference>
<evidence type="ECO:0000256" key="7">
    <source>
        <dbReference type="ARBA" id="ARBA00022833"/>
    </source>
</evidence>
<dbReference type="SUPFAM" id="SSF57903">
    <property type="entry name" value="FYVE/PHD zinc finger"/>
    <property type="match status" value="1"/>
</dbReference>
<dbReference type="InterPro" id="IPR019787">
    <property type="entry name" value="Znf_PHD-finger"/>
</dbReference>
<dbReference type="AlphaFoldDB" id="A0A5C5FTX6"/>
<evidence type="ECO:0000256" key="6">
    <source>
        <dbReference type="ARBA" id="ARBA00022771"/>
    </source>
</evidence>
<organism evidence="18 19">
    <name type="scientific">Rhodotorula diobovata</name>
    <dbReference type="NCBI Taxonomy" id="5288"/>
    <lineage>
        <taxon>Eukaryota</taxon>
        <taxon>Fungi</taxon>
        <taxon>Dikarya</taxon>
        <taxon>Basidiomycota</taxon>
        <taxon>Pucciniomycotina</taxon>
        <taxon>Microbotryomycetes</taxon>
        <taxon>Sporidiobolales</taxon>
        <taxon>Sporidiobolaceae</taxon>
        <taxon>Rhodotorula</taxon>
    </lineage>
</organism>
<feature type="compositionally biased region" description="Low complexity" evidence="13">
    <location>
        <begin position="76"/>
        <end position="88"/>
    </location>
</feature>